<keyword evidence="2" id="KW-1133">Transmembrane helix</keyword>
<feature type="transmembrane region" description="Helical" evidence="2">
    <location>
        <begin position="62"/>
        <end position="83"/>
    </location>
</feature>
<evidence type="ECO:0000256" key="2">
    <source>
        <dbReference type="SAM" id="Phobius"/>
    </source>
</evidence>
<keyword evidence="4" id="KW-1185">Reference proteome</keyword>
<reference evidence="3 4" key="1">
    <citation type="submission" date="2020-03" db="EMBL/GenBank/DDBJ databases">
        <title>WGS of actinomycetes isolated from Thailand.</title>
        <authorList>
            <person name="Thawai C."/>
        </authorList>
    </citation>
    <scope>NUCLEOTIDE SEQUENCE [LARGE SCALE GENOMIC DNA]</scope>
    <source>
        <strain evidence="3 4">PRB2-1</strain>
    </source>
</reference>
<feature type="region of interest" description="Disordered" evidence="1">
    <location>
        <begin position="365"/>
        <end position="427"/>
    </location>
</feature>
<keyword evidence="2" id="KW-0472">Membrane</keyword>
<dbReference type="RefSeq" id="WP_167980927.1">
    <property type="nucleotide sequence ID" value="NZ_JAATEJ010000001.1"/>
</dbReference>
<evidence type="ECO:0000256" key="1">
    <source>
        <dbReference type="SAM" id="MobiDB-lite"/>
    </source>
</evidence>
<evidence type="ECO:0008006" key="5">
    <source>
        <dbReference type="Google" id="ProtNLM"/>
    </source>
</evidence>
<gene>
    <name evidence="3" type="ORF">HCN08_01355</name>
</gene>
<evidence type="ECO:0000313" key="4">
    <source>
        <dbReference type="Proteomes" id="UP000734511"/>
    </source>
</evidence>
<feature type="transmembrane region" description="Helical" evidence="2">
    <location>
        <begin position="141"/>
        <end position="168"/>
    </location>
</feature>
<comment type="caution">
    <text evidence="3">The sequence shown here is derived from an EMBL/GenBank/DDBJ whole genome shotgun (WGS) entry which is preliminary data.</text>
</comment>
<protein>
    <recommendedName>
        <fullName evidence="5">Integral membrane protein</fullName>
    </recommendedName>
</protein>
<organism evidence="3 4">
    <name type="scientific">Actinacidiphila epipremni</name>
    <dbReference type="NCBI Taxonomy" id="2053013"/>
    <lineage>
        <taxon>Bacteria</taxon>
        <taxon>Bacillati</taxon>
        <taxon>Actinomycetota</taxon>
        <taxon>Actinomycetes</taxon>
        <taxon>Kitasatosporales</taxon>
        <taxon>Streptomycetaceae</taxon>
        <taxon>Actinacidiphila</taxon>
    </lineage>
</organism>
<keyword evidence="2" id="KW-0812">Transmembrane</keyword>
<sequence length="427" mass="46497">MAHEGEARRQEPPGDGCVVIAVRIPVRVVTFAVVLPVRLVWDLLAAAVRACRTAWRWTWRRVLGPVLVFVWRYLVAAPVRALFRHVLVPLVERVLIPALRALWRWGVVPAVRGMAALGSAVWRGLVLLGRGAVLAGRGLAYLWRVLVVIPLTWLGRALAALWRVLAVLPAGWLWRRVVLPAARAGREVVLVLVGLLLVLPAVFLWRRVLLPLVRGIGAGFGLGGRAAGRALGWTWRWLVAAPVAFLWRRAVVPLARETWVALGFAWRGTAFVSRALGRALAWAARRLIAAPLVWAARVLVAAPVTWAARVLVAAPAAWAWRTAGAPTLRAIRATGRWYRKAVWQPVAEAASEARRTLRYVLLGNRPRTDRLPPPPKSATGYAAVPAPNADPEPGAGPVAARAEEPVGYDTEYGVPLPGSVPPGGEVR</sequence>
<feature type="transmembrane region" description="Helical" evidence="2">
    <location>
        <begin position="188"/>
        <end position="205"/>
    </location>
</feature>
<proteinExistence type="predicted"/>
<dbReference type="Proteomes" id="UP000734511">
    <property type="component" value="Unassembled WGS sequence"/>
</dbReference>
<feature type="compositionally biased region" description="Low complexity" evidence="1">
    <location>
        <begin position="413"/>
        <end position="427"/>
    </location>
</feature>
<name>A0ABX0ZEF2_9ACTN</name>
<accession>A0ABX0ZEF2</accession>
<evidence type="ECO:0000313" key="3">
    <source>
        <dbReference type="EMBL" id="NJP42070.1"/>
    </source>
</evidence>
<dbReference type="EMBL" id="JAATEJ010000001">
    <property type="protein sequence ID" value="NJP42070.1"/>
    <property type="molecule type" value="Genomic_DNA"/>
</dbReference>